<name>A0A7G9YNH8_9EURY</name>
<evidence type="ECO:0000313" key="1">
    <source>
        <dbReference type="EMBL" id="QNO49562.1"/>
    </source>
</evidence>
<protein>
    <submittedName>
        <fullName evidence="1">Uncharacterized protein</fullName>
    </submittedName>
</protein>
<proteinExistence type="predicted"/>
<dbReference type="EMBL" id="MT631382">
    <property type="protein sequence ID" value="QNO49562.1"/>
    <property type="molecule type" value="Genomic_DNA"/>
</dbReference>
<organism evidence="1">
    <name type="scientific">Candidatus Methanogaster sp. ANME-2c ERB4</name>
    <dbReference type="NCBI Taxonomy" id="2759911"/>
    <lineage>
        <taxon>Archaea</taxon>
        <taxon>Methanobacteriati</taxon>
        <taxon>Methanobacteriota</taxon>
        <taxon>Stenosarchaea group</taxon>
        <taxon>Methanomicrobia</taxon>
        <taxon>Methanosarcinales</taxon>
        <taxon>ANME-2 cluster</taxon>
        <taxon>Candidatus Methanogasteraceae</taxon>
        <taxon>Candidatus Methanogaster</taxon>
    </lineage>
</organism>
<dbReference type="AlphaFoldDB" id="A0A7G9YNH8"/>
<reference evidence="1" key="1">
    <citation type="submission" date="2020-06" db="EMBL/GenBank/DDBJ databases">
        <title>Unique genomic features of the anaerobic methanotrophic archaea.</title>
        <authorList>
            <person name="Chadwick G.L."/>
            <person name="Skennerton C.T."/>
            <person name="Laso-Perez R."/>
            <person name="Leu A.O."/>
            <person name="Speth D.R."/>
            <person name="Yu H."/>
            <person name="Morgan-Lang C."/>
            <person name="Hatzenpichler R."/>
            <person name="Goudeau D."/>
            <person name="Malmstrom R."/>
            <person name="Brazelton W.J."/>
            <person name="Woyke T."/>
            <person name="Hallam S.J."/>
            <person name="Tyson G.W."/>
            <person name="Wegener G."/>
            <person name="Boetius A."/>
            <person name="Orphan V."/>
        </authorList>
    </citation>
    <scope>NUCLEOTIDE SEQUENCE</scope>
</reference>
<gene>
    <name evidence="1" type="ORF">HIGBABBE_00035</name>
</gene>
<sequence>MKAKSDKLKNIIEEALMISMIKMLVFQEVKNRQGVKEYILKSRINNISDDFYKPCEQDLKSEYRFNVFVKKLSQEIIKDI</sequence>
<accession>A0A7G9YNH8</accession>